<dbReference type="Proteomes" id="UP000813444">
    <property type="component" value="Unassembled WGS sequence"/>
</dbReference>
<dbReference type="InterPro" id="IPR014001">
    <property type="entry name" value="Helicase_ATP-bd"/>
</dbReference>
<feature type="domain" description="Helicase C-terminal" evidence="5">
    <location>
        <begin position="585"/>
        <end position="744"/>
    </location>
</feature>
<dbReference type="CDD" id="cd18008">
    <property type="entry name" value="DEXDc_SHPRH-like"/>
    <property type="match status" value="1"/>
</dbReference>
<dbReference type="InterPro" id="IPR038718">
    <property type="entry name" value="SNF2-like_sf"/>
</dbReference>
<dbReference type="Gene3D" id="3.40.50.300">
    <property type="entry name" value="P-loop containing nucleotide triphosphate hydrolases"/>
    <property type="match status" value="1"/>
</dbReference>
<accession>A0A8K0WLW7</accession>
<proteinExistence type="predicted"/>
<dbReference type="OrthoDB" id="448448at2759"/>
<organism evidence="6 7">
    <name type="scientific">Stachybotrys elegans</name>
    <dbReference type="NCBI Taxonomy" id="80388"/>
    <lineage>
        <taxon>Eukaryota</taxon>
        <taxon>Fungi</taxon>
        <taxon>Dikarya</taxon>
        <taxon>Ascomycota</taxon>
        <taxon>Pezizomycotina</taxon>
        <taxon>Sordariomycetes</taxon>
        <taxon>Hypocreomycetidae</taxon>
        <taxon>Hypocreales</taxon>
        <taxon>Stachybotryaceae</taxon>
        <taxon>Stachybotrys</taxon>
    </lineage>
</organism>
<dbReference type="InterPro" id="IPR001650">
    <property type="entry name" value="Helicase_C-like"/>
</dbReference>
<keyword evidence="1" id="KW-0547">Nucleotide-binding</keyword>
<evidence type="ECO:0000256" key="3">
    <source>
        <dbReference type="ARBA" id="ARBA00022840"/>
    </source>
</evidence>
<comment type="caution">
    <text evidence="6">The sequence shown here is derived from an EMBL/GenBank/DDBJ whole genome shotgun (WGS) entry which is preliminary data.</text>
</comment>
<dbReference type="GO" id="GO:0016787">
    <property type="term" value="F:hydrolase activity"/>
    <property type="evidence" value="ECO:0007669"/>
    <property type="project" value="UniProtKB-KW"/>
</dbReference>
<dbReference type="Gene3D" id="3.40.50.10810">
    <property type="entry name" value="Tandem AAA-ATPase domain"/>
    <property type="match status" value="1"/>
</dbReference>
<dbReference type="GO" id="GO:0008094">
    <property type="term" value="F:ATP-dependent activity, acting on DNA"/>
    <property type="evidence" value="ECO:0007669"/>
    <property type="project" value="TreeGrafter"/>
</dbReference>
<keyword evidence="3" id="KW-0067">ATP-binding</keyword>
<dbReference type="PROSITE" id="PS51192">
    <property type="entry name" value="HELICASE_ATP_BIND_1"/>
    <property type="match status" value="1"/>
</dbReference>
<keyword evidence="7" id="KW-1185">Reference proteome</keyword>
<sequence>MRTAQALRSIAELGAVRWECYVQADDLDRKLAEWKSRGKGVCIPIEIVIFGDLQHRDTVGSILSKARLYLQRPEHEVESLYDNPHEMILPHTGANVLQPQTRSMRGIEDSKDLVNEVLGRLDHEEVLSVEPRAHLSTILRTQLLPHQLSAVDFIAQREGRRDTKLPSLWTQCGKGGLQCYEHKITGTRKARPQPDISGGILADEMGLGKTLTILAAIVDSFATANVFASDKLGKVNTKATLVIMPSALLIDEWMSNIDEHAPDCLQVLKYHGSKRSSRSDQVFASDVVLTTYATVSAEFRKPSSPLFHFNWFRIVLDEAHSIRHDTTNQFHAVTSLTAKYRWCLSGTPFQNTLYDFGALFRFLRIPLLDNKPIFRDQIVKPTEARQYHGIERLQVILRSICIRRTNQILNLPEPRIIERPVQFSSQEWEAYNQIGATAKEQMEDAIHGRSDEKAYSIMLRTLTRLRLFCNQGTLAGIPAFDQKSDVGDETLLTQLQQTDEAVCATCSCDVLSVSRIDEAGSGTFNSHRQLLCFDCSVQNNETARPRERTSQSLRIRCKEVQQPQSIAFLGISDHLSMKSEGTSSKLRAVLEDLQKCHEGEKSIVFSSWKMTLHMLAAMLERAQIHYLQIDGSQSLVERQKTLSQFKESDEFSILLMTLGTGAVGLNLTAASRIHLVEPHWNPSTERQAIGRALRLGQNKEVTVMQYFMEESVEVRVRNRQAIKDHLSRASWATSEAEDEKNKLAELMEVLQ</sequence>
<gene>
    <name evidence="6" type="ORF">B0I35DRAFT_440504</name>
</gene>
<evidence type="ECO:0000256" key="1">
    <source>
        <dbReference type="ARBA" id="ARBA00022741"/>
    </source>
</evidence>
<dbReference type="EMBL" id="JAGPNK010000013">
    <property type="protein sequence ID" value="KAH7309718.1"/>
    <property type="molecule type" value="Genomic_DNA"/>
</dbReference>
<dbReference type="PANTHER" id="PTHR45626:SF52">
    <property type="entry name" value="SINGLE-STRANDED DNA-DEPENDENT ATPASE (EUROFUNG)"/>
    <property type="match status" value="1"/>
</dbReference>
<dbReference type="SMART" id="SM00487">
    <property type="entry name" value="DEXDc"/>
    <property type="match status" value="1"/>
</dbReference>
<evidence type="ECO:0000313" key="6">
    <source>
        <dbReference type="EMBL" id="KAH7309718.1"/>
    </source>
</evidence>
<evidence type="ECO:0000313" key="7">
    <source>
        <dbReference type="Proteomes" id="UP000813444"/>
    </source>
</evidence>
<dbReference type="AlphaFoldDB" id="A0A8K0WLW7"/>
<dbReference type="SMART" id="SM00490">
    <property type="entry name" value="HELICc"/>
    <property type="match status" value="1"/>
</dbReference>
<dbReference type="SUPFAM" id="SSF52540">
    <property type="entry name" value="P-loop containing nucleoside triphosphate hydrolases"/>
    <property type="match status" value="2"/>
</dbReference>
<dbReference type="PANTHER" id="PTHR45626">
    <property type="entry name" value="TRANSCRIPTION TERMINATION FACTOR 2-RELATED"/>
    <property type="match status" value="1"/>
</dbReference>
<feature type="domain" description="Helicase ATP-binding" evidence="4">
    <location>
        <begin position="190"/>
        <end position="366"/>
    </location>
</feature>
<protein>
    <submittedName>
        <fullName evidence="6">SNF2 family N-terminal domain-containing protein</fullName>
    </submittedName>
</protein>
<dbReference type="PROSITE" id="PS51194">
    <property type="entry name" value="HELICASE_CTER"/>
    <property type="match status" value="1"/>
</dbReference>
<dbReference type="InterPro" id="IPR049730">
    <property type="entry name" value="SNF2/RAD54-like_C"/>
</dbReference>
<reference evidence="6" key="1">
    <citation type="journal article" date="2021" name="Nat. Commun.">
        <title>Genetic determinants of endophytism in the Arabidopsis root mycobiome.</title>
        <authorList>
            <person name="Mesny F."/>
            <person name="Miyauchi S."/>
            <person name="Thiergart T."/>
            <person name="Pickel B."/>
            <person name="Atanasova L."/>
            <person name="Karlsson M."/>
            <person name="Huettel B."/>
            <person name="Barry K.W."/>
            <person name="Haridas S."/>
            <person name="Chen C."/>
            <person name="Bauer D."/>
            <person name="Andreopoulos W."/>
            <person name="Pangilinan J."/>
            <person name="LaButti K."/>
            <person name="Riley R."/>
            <person name="Lipzen A."/>
            <person name="Clum A."/>
            <person name="Drula E."/>
            <person name="Henrissat B."/>
            <person name="Kohler A."/>
            <person name="Grigoriev I.V."/>
            <person name="Martin F.M."/>
            <person name="Hacquard S."/>
        </authorList>
    </citation>
    <scope>NUCLEOTIDE SEQUENCE</scope>
    <source>
        <strain evidence="6">MPI-CAGE-CH-0235</strain>
    </source>
</reference>
<dbReference type="Pfam" id="PF00271">
    <property type="entry name" value="Helicase_C"/>
    <property type="match status" value="1"/>
</dbReference>
<evidence type="ECO:0000259" key="4">
    <source>
        <dbReference type="PROSITE" id="PS51192"/>
    </source>
</evidence>
<name>A0A8K0WLW7_9HYPO</name>
<dbReference type="GO" id="GO:0006281">
    <property type="term" value="P:DNA repair"/>
    <property type="evidence" value="ECO:0007669"/>
    <property type="project" value="TreeGrafter"/>
</dbReference>
<dbReference type="Pfam" id="PF00176">
    <property type="entry name" value="SNF2-rel_dom"/>
    <property type="match status" value="1"/>
</dbReference>
<dbReference type="InterPro" id="IPR050628">
    <property type="entry name" value="SNF2_RAD54_helicase_TF"/>
</dbReference>
<dbReference type="GO" id="GO:0005524">
    <property type="term" value="F:ATP binding"/>
    <property type="evidence" value="ECO:0007669"/>
    <property type="project" value="UniProtKB-KW"/>
</dbReference>
<dbReference type="InterPro" id="IPR000330">
    <property type="entry name" value="SNF2_N"/>
</dbReference>
<evidence type="ECO:0000256" key="2">
    <source>
        <dbReference type="ARBA" id="ARBA00022801"/>
    </source>
</evidence>
<evidence type="ECO:0000259" key="5">
    <source>
        <dbReference type="PROSITE" id="PS51194"/>
    </source>
</evidence>
<dbReference type="CDD" id="cd18793">
    <property type="entry name" value="SF2_C_SNF"/>
    <property type="match status" value="1"/>
</dbReference>
<keyword evidence="2" id="KW-0378">Hydrolase</keyword>
<dbReference type="InterPro" id="IPR027417">
    <property type="entry name" value="P-loop_NTPase"/>
</dbReference>
<dbReference type="GO" id="GO:0005634">
    <property type="term" value="C:nucleus"/>
    <property type="evidence" value="ECO:0007669"/>
    <property type="project" value="TreeGrafter"/>
</dbReference>